<evidence type="ECO:0000256" key="10">
    <source>
        <dbReference type="SAM" id="Phobius"/>
    </source>
</evidence>
<dbReference type="PANTHER" id="PTHR46300">
    <property type="entry name" value="P450, PUTATIVE (EUROFUNG)-RELATED-RELATED"/>
    <property type="match status" value="1"/>
</dbReference>
<keyword evidence="5 9" id="KW-0560">Oxidoreductase</keyword>
<keyword evidence="12" id="KW-1185">Reference proteome</keyword>
<evidence type="ECO:0000256" key="5">
    <source>
        <dbReference type="ARBA" id="ARBA00023002"/>
    </source>
</evidence>
<proteinExistence type="inferred from homology"/>
<feature type="binding site" description="axial binding residue" evidence="8">
    <location>
        <position position="446"/>
    </location>
    <ligand>
        <name>heme</name>
        <dbReference type="ChEBI" id="CHEBI:30413"/>
    </ligand>
    <ligandPart>
        <name>Fe</name>
        <dbReference type="ChEBI" id="CHEBI:18248"/>
    </ligandPart>
</feature>
<keyword evidence="7 9" id="KW-0503">Monooxygenase</keyword>
<dbReference type="InterPro" id="IPR002401">
    <property type="entry name" value="Cyt_P450_E_grp-I"/>
</dbReference>
<evidence type="ECO:0000313" key="12">
    <source>
        <dbReference type="Proteomes" id="UP000078397"/>
    </source>
</evidence>
<dbReference type="InterPro" id="IPR050364">
    <property type="entry name" value="Cytochrome_P450_fung"/>
</dbReference>
<dbReference type="InterPro" id="IPR001128">
    <property type="entry name" value="Cyt_P450"/>
</dbReference>
<dbReference type="InterPro" id="IPR036396">
    <property type="entry name" value="Cyt_P450_sf"/>
</dbReference>
<dbReference type="GO" id="GO:0005506">
    <property type="term" value="F:iron ion binding"/>
    <property type="evidence" value="ECO:0007669"/>
    <property type="project" value="InterPro"/>
</dbReference>
<dbReference type="PRINTS" id="PR00463">
    <property type="entry name" value="EP450I"/>
</dbReference>
<dbReference type="PRINTS" id="PR00385">
    <property type="entry name" value="P450"/>
</dbReference>
<evidence type="ECO:0000313" key="11">
    <source>
        <dbReference type="EMBL" id="OAQ61220.1"/>
    </source>
</evidence>
<keyword evidence="4 8" id="KW-0479">Metal-binding</keyword>
<feature type="transmembrane region" description="Helical" evidence="10">
    <location>
        <begin position="6"/>
        <end position="24"/>
    </location>
</feature>
<dbReference type="Pfam" id="PF00067">
    <property type="entry name" value="p450"/>
    <property type="match status" value="1"/>
</dbReference>
<keyword evidence="10" id="KW-1133">Transmembrane helix</keyword>
<dbReference type="RefSeq" id="XP_018139029.1">
    <property type="nucleotide sequence ID" value="XM_018281907.1"/>
</dbReference>
<evidence type="ECO:0000256" key="6">
    <source>
        <dbReference type="ARBA" id="ARBA00023004"/>
    </source>
</evidence>
<evidence type="ECO:0000256" key="2">
    <source>
        <dbReference type="ARBA" id="ARBA00010617"/>
    </source>
</evidence>
<evidence type="ECO:0000256" key="1">
    <source>
        <dbReference type="ARBA" id="ARBA00001971"/>
    </source>
</evidence>
<name>A0A179F7C4_METCM</name>
<evidence type="ECO:0000256" key="9">
    <source>
        <dbReference type="RuleBase" id="RU000461"/>
    </source>
</evidence>
<dbReference type="Gene3D" id="1.10.630.10">
    <property type="entry name" value="Cytochrome P450"/>
    <property type="match status" value="1"/>
</dbReference>
<dbReference type="InterPro" id="IPR017972">
    <property type="entry name" value="Cyt_P450_CS"/>
</dbReference>
<keyword evidence="6 8" id="KW-0408">Iron</keyword>
<comment type="similarity">
    <text evidence="2 9">Belongs to the cytochrome P450 family.</text>
</comment>
<dbReference type="GO" id="GO:0016705">
    <property type="term" value="F:oxidoreductase activity, acting on paired donors, with incorporation or reduction of molecular oxygen"/>
    <property type="evidence" value="ECO:0007669"/>
    <property type="project" value="InterPro"/>
</dbReference>
<comment type="caution">
    <text evidence="11">The sequence shown here is derived from an EMBL/GenBank/DDBJ whole genome shotgun (WGS) entry which is preliminary data.</text>
</comment>
<accession>A0A179F7C4</accession>
<dbReference type="AlphaFoldDB" id="A0A179F7C4"/>
<keyword evidence="10" id="KW-0812">Transmembrane</keyword>
<evidence type="ECO:0000256" key="8">
    <source>
        <dbReference type="PIRSR" id="PIRSR602401-1"/>
    </source>
</evidence>
<evidence type="ECO:0000256" key="3">
    <source>
        <dbReference type="ARBA" id="ARBA00022617"/>
    </source>
</evidence>
<dbReference type="EMBL" id="LSBJ02000001">
    <property type="protein sequence ID" value="OAQ61220.1"/>
    <property type="molecule type" value="Genomic_DNA"/>
</dbReference>
<dbReference type="GeneID" id="28845901"/>
<dbReference type="KEGG" id="pchm:VFPPC_02222"/>
<reference evidence="11 12" key="1">
    <citation type="journal article" date="2016" name="PLoS Pathog.">
        <title>Biosynthesis of antibiotic leucinostatins in bio-control fungus Purpureocillium lilacinum and their inhibition on phytophthora revealed by genome mining.</title>
        <authorList>
            <person name="Wang G."/>
            <person name="Liu Z."/>
            <person name="Lin R."/>
            <person name="Li E."/>
            <person name="Mao Z."/>
            <person name="Ling J."/>
            <person name="Yang Y."/>
            <person name="Yin W.B."/>
            <person name="Xie B."/>
        </authorList>
    </citation>
    <scope>NUCLEOTIDE SEQUENCE [LARGE SCALE GENOMIC DNA]</scope>
    <source>
        <strain evidence="11">170</strain>
    </source>
</reference>
<dbReference type="SUPFAM" id="SSF48264">
    <property type="entry name" value="Cytochrome P450"/>
    <property type="match status" value="1"/>
</dbReference>
<sequence>MSQLLILKAVTIAIIGLLIYRQYFRKRPSLPLPPGPKPLPIVGNIKDLPPSDVPEFQHWLKHKDAYGPVSSVSVLGLTIVLLHDKQAARALLEKQSKACSGRPSTLFGGKLCGYGKWIVMQQNDDNLRRSRKLMHQQLGTKSLVAAEFSKIQEAEVHRFLYRMLKNPDTLVQHLKTKASAIISKVVYGYTIEPHKHDPLVELVELNMANAQSASTPGAWMVDLIPALNYLPSGLPGTGFKRIARQWSKINQMSTEVPYKFVQRQVAAGSHSKSFVSKLVEQQVQKGSTDGLKFSRDEDDIQWSAAMLYNGGLDTTVAILSGFFMAMAMFPQVQHKAQEEIDRVIGVDRLPGFADRHKLPYIDAVVQEAFRWNPTAPLGFPHMASEDTTYNGNLIPKGAILFANIWWFCHDPEIYADPDVFNPERYLEPRNEPNPVPEIFGFGRRVCPGQHLAESSVFLTVAQTLAAFRISKATDQQGREIDIQLNTNTGLINRPVNFPYKLSARSKGYADLVNSMEVQHPWEKSDADLLELEGLHH</sequence>
<keyword evidence="10" id="KW-0472">Membrane</keyword>
<dbReference type="Proteomes" id="UP000078397">
    <property type="component" value="Unassembled WGS sequence"/>
</dbReference>
<dbReference type="STRING" id="1380566.A0A179F7C4"/>
<evidence type="ECO:0000256" key="7">
    <source>
        <dbReference type="ARBA" id="ARBA00023033"/>
    </source>
</evidence>
<protein>
    <submittedName>
        <fullName evidence="11">Cytochrome p450 domain-containing protein</fullName>
    </submittedName>
</protein>
<dbReference type="PANTHER" id="PTHR46300:SF7">
    <property type="entry name" value="P450, PUTATIVE (EUROFUNG)-RELATED"/>
    <property type="match status" value="1"/>
</dbReference>
<organism evidence="11 12">
    <name type="scientific">Pochonia chlamydosporia 170</name>
    <dbReference type="NCBI Taxonomy" id="1380566"/>
    <lineage>
        <taxon>Eukaryota</taxon>
        <taxon>Fungi</taxon>
        <taxon>Dikarya</taxon>
        <taxon>Ascomycota</taxon>
        <taxon>Pezizomycotina</taxon>
        <taxon>Sordariomycetes</taxon>
        <taxon>Hypocreomycetidae</taxon>
        <taxon>Hypocreales</taxon>
        <taxon>Clavicipitaceae</taxon>
        <taxon>Pochonia</taxon>
    </lineage>
</organism>
<dbReference type="OrthoDB" id="2789670at2759"/>
<dbReference type="GO" id="GO:0004497">
    <property type="term" value="F:monooxygenase activity"/>
    <property type="evidence" value="ECO:0007669"/>
    <property type="project" value="UniProtKB-KW"/>
</dbReference>
<evidence type="ECO:0000256" key="4">
    <source>
        <dbReference type="ARBA" id="ARBA00022723"/>
    </source>
</evidence>
<dbReference type="GO" id="GO:0020037">
    <property type="term" value="F:heme binding"/>
    <property type="evidence" value="ECO:0007669"/>
    <property type="project" value="InterPro"/>
</dbReference>
<dbReference type="PROSITE" id="PS00086">
    <property type="entry name" value="CYTOCHROME_P450"/>
    <property type="match status" value="1"/>
</dbReference>
<gene>
    <name evidence="11" type="ORF">VFPPC_02222</name>
</gene>
<keyword evidence="3 8" id="KW-0349">Heme</keyword>
<dbReference type="CDD" id="cd11065">
    <property type="entry name" value="CYP64-like"/>
    <property type="match status" value="1"/>
</dbReference>
<comment type="cofactor">
    <cofactor evidence="1 8">
        <name>heme</name>
        <dbReference type="ChEBI" id="CHEBI:30413"/>
    </cofactor>
</comment>